<keyword evidence="1 3" id="KW-0963">Cytoplasm</keyword>
<comment type="similarity">
    <text evidence="3">Belongs to the RimP family.</text>
</comment>
<dbReference type="EMBL" id="CP006365">
    <property type="protein sequence ID" value="AGU15299.1"/>
    <property type="molecule type" value="Genomic_DNA"/>
</dbReference>
<dbReference type="NCBIfam" id="NF000930">
    <property type="entry name" value="PRK00092.2-2"/>
    <property type="match status" value="1"/>
</dbReference>
<reference evidence="5 6" key="1">
    <citation type="journal article" date="2013" name="Genome Announc.">
        <title>Whole-Genome Sequence of the Clinical Strain Corynebacterium argentoratense DSM 44202, Isolated from a Human Throat Specimen.</title>
        <authorList>
            <person name="Bomholt C."/>
            <person name="Glaub A."/>
            <person name="Gravermann K."/>
            <person name="Albersmeier A."/>
            <person name="Brinkrolf K."/>
            <person name="Ruckert C."/>
            <person name="Tauch A."/>
        </authorList>
    </citation>
    <scope>NUCLEOTIDE SEQUENCE [LARGE SCALE GENOMIC DNA]</scope>
    <source>
        <strain evidence="5">DSM 44202</strain>
    </source>
</reference>
<dbReference type="SUPFAM" id="SSF75420">
    <property type="entry name" value="YhbC-like, N-terminal domain"/>
    <property type="match status" value="1"/>
</dbReference>
<dbReference type="KEGG" id="caz:CARG_05870"/>
<dbReference type="PANTHER" id="PTHR33867">
    <property type="entry name" value="RIBOSOME MATURATION FACTOR RIMP"/>
    <property type="match status" value="1"/>
</dbReference>
<proteinExistence type="inferred from homology"/>
<dbReference type="HOGENOM" id="CLU_070525_3_0_11"/>
<dbReference type="Gene3D" id="3.30.300.70">
    <property type="entry name" value="RimP-like superfamily, N-terminal"/>
    <property type="match status" value="1"/>
</dbReference>
<evidence type="ECO:0000256" key="1">
    <source>
        <dbReference type="ARBA" id="ARBA00022490"/>
    </source>
</evidence>
<dbReference type="InterPro" id="IPR028989">
    <property type="entry name" value="RimP_N"/>
</dbReference>
<dbReference type="Pfam" id="PF02576">
    <property type="entry name" value="RimP_N"/>
    <property type="match status" value="1"/>
</dbReference>
<dbReference type="GO" id="GO:0005829">
    <property type="term" value="C:cytosol"/>
    <property type="evidence" value="ECO:0007669"/>
    <property type="project" value="TreeGrafter"/>
</dbReference>
<dbReference type="HAMAP" id="MF_01077">
    <property type="entry name" value="RimP"/>
    <property type="match status" value="1"/>
</dbReference>
<evidence type="ECO:0000256" key="3">
    <source>
        <dbReference type="HAMAP-Rule" id="MF_01077"/>
    </source>
</evidence>
<evidence type="ECO:0000259" key="4">
    <source>
        <dbReference type="Pfam" id="PF02576"/>
    </source>
</evidence>
<gene>
    <name evidence="3" type="primary">rimP</name>
    <name evidence="5" type="ORF">CARG_05870</name>
</gene>
<comment type="subcellular location">
    <subcellularLocation>
        <location evidence="3">Cytoplasm</location>
    </subcellularLocation>
</comment>
<dbReference type="STRING" id="1348662.CARG_05870"/>
<keyword evidence="2 3" id="KW-0690">Ribosome biogenesis</keyword>
<sequence>MAFPQADTLAPIVEKIAEQHHLDVETLAVKPAGAKTRVLIAVDGDTRPDLDLLEIVSKQISEAFDAAEDRGELRFGNQEYALEVSTPGVDLPLTLARHWRRNQGRIAVVVVEGKKQRFRIGALNDAEDAVMAIETKGKTLTSSPRPLVEVSGATVDVEFKQPPAAELELAQAPFED</sequence>
<dbReference type="Proteomes" id="UP000016943">
    <property type="component" value="Chromosome"/>
</dbReference>
<dbReference type="eggNOG" id="COG0779">
    <property type="taxonomic scope" value="Bacteria"/>
</dbReference>
<protein>
    <recommendedName>
        <fullName evidence="3">Ribosome maturation factor RimP</fullName>
    </recommendedName>
</protein>
<comment type="function">
    <text evidence="3">Required for maturation of 30S ribosomal subunits.</text>
</comment>
<dbReference type="GO" id="GO:0006412">
    <property type="term" value="P:translation"/>
    <property type="evidence" value="ECO:0007669"/>
    <property type="project" value="TreeGrafter"/>
</dbReference>
<dbReference type="PANTHER" id="PTHR33867:SF1">
    <property type="entry name" value="RIBOSOME MATURATION FACTOR RIMP"/>
    <property type="match status" value="1"/>
</dbReference>
<dbReference type="InterPro" id="IPR035956">
    <property type="entry name" value="RimP_N_sf"/>
</dbReference>
<keyword evidence="6" id="KW-1185">Reference proteome</keyword>
<evidence type="ECO:0000313" key="5">
    <source>
        <dbReference type="EMBL" id="AGU15299.1"/>
    </source>
</evidence>
<evidence type="ECO:0000313" key="6">
    <source>
        <dbReference type="Proteomes" id="UP000016943"/>
    </source>
</evidence>
<dbReference type="AlphaFoldDB" id="U3GVE6"/>
<evidence type="ECO:0000256" key="2">
    <source>
        <dbReference type="ARBA" id="ARBA00022517"/>
    </source>
</evidence>
<dbReference type="OrthoDB" id="9805006at2"/>
<name>U3GVE6_9CORY</name>
<dbReference type="RefSeq" id="WP_020976456.1">
    <property type="nucleotide sequence ID" value="NC_022198.1"/>
</dbReference>
<organism evidence="5 6">
    <name type="scientific">Corynebacterium argentoratense DSM 44202</name>
    <dbReference type="NCBI Taxonomy" id="1348662"/>
    <lineage>
        <taxon>Bacteria</taxon>
        <taxon>Bacillati</taxon>
        <taxon>Actinomycetota</taxon>
        <taxon>Actinomycetes</taxon>
        <taxon>Mycobacteriales</taxon>
        <taxon>Corynebacteriaceae</taxon>
        <taxon>Corynebacterium</taxon>
    </lineage>
</organism>
<dbReference type="GO" id="GO:0000028">
    <property type="term" value="P:ribosomal small subunit assembly"/>
    <property type="evidence" value="ECO:0007669"/>
    <property type="project" value="TreeGrafter"/>
</dbReference>
<dbReference type="InterPro" id="IPR003728">
    <property type="entry name" value="Ribosome_maturation_RimP"/>
</dbReference>
<dbReference type="GeneID" id="78249949"/>
<accession>U3GVE6</accession>
<dbReference type="PATRIC" id="fig|1348662.3.peg.1148"/>
<feature type="domain" description="Ribosome maturation factor RimP N-terminal" evidence="4">
    <location>
        <begin position="12"/>
        <end position="90"/>
    </location>
</feature>